<dbReference type="EMBL" id="BAABDQ010000006">
    <property type="protein sequence ID" value="GAA3552035.1"/>
    <property type="molecule type" value="Genomic_DNA"/>
</dbReference>
<accession>A0ABP6WJ57</accession>
<evidence type="ECO:0000256" key="1">
    <source>
        <dbReference type="ARBA" id="ARBA00010457"/>
    </source>
</evidence>
<sequence>MRVPALLLALLTATVAGASGCAGPPAPLQDASGPGKPAATPTTGAVTLSGGGEFISAKASPGTSPDASDGASPDASRGGSGNAAIVYDRKLAPEGAQASLTAESTGGKTRTSLVVEGLLPDRRYGAHLHTKPCGAKPDESGPHYQHHPGQIDAASEVWLDFMTDGEGGGRSTARNDWALDPADLPRSLVLHSQATKTSGPQVGTAGDRVACLTLKKVP</sequence>
<evidence type="ECO:0000313" key="4">
    <source>
        <dbReference type="EMBL" id="GAA3552035.1"/>
    </source>
</evidence>
<dbReference type="InterPro" id="IPR036423">
    <property type="entry name" value="SOD-like_Cu/Zn_dom_sf"/>
</dbReference>
<dbReference type="Proteomes" id="UP001500630">
    <property type="component" value="Unassembled WGS sequence"/>
</dbReference>
<dbReference type="SUPFAM" id="SSF49329">
    <property type="entry name" value="Cu,Zn superoxide dismutase-like"/>
    <property type="match status" value="1"/>
</dbReference>
<gene>
    <name evidence="4" type="ORF">GCM10022419_035430</name>
</gene>
<protein>
    <recommendedName>
        <fullName evidence="6">Superoxide dismutase family protein</fullName>
    </recommendedName>
</protein>
<dbReference type="RefSeq" id="WP_345562990.1">
    <property type="nucleotide sequence ID" value="NZ_BAABDQ010000006.1"/>
</dbReference>
<dbReference type="Gene3D" id="2.60.40.200">
    <property type="entry name" value="Superoxide dismutase, copper/zinc binding domain"/>
    <property type="match status" value="1"/>
</dbReference>
<keyword evidence="3" id="KW-0732">Signal</keyword>
<proteinExistence type="inferred from homology"/>
<reference evidence="5" key="1">
    <citation type="journal article" date="2019" name="Int. J. Syst. Evol. Microbiol.">
        <title>The Global Catalogue of Microorganisms (GCM) 10K type strain sequencing project: providing services to taxonomists for standard genome sequencing and annotation.</title>
        <authorList>
            <consortium name="The Broad Institute Genomics Platform"/>
            <consortium name="The Broad Institute Genome Sequencing Center for Infectious Disease"/>
            <person name="Wu L."/>
            <person name="Ma J."/>
        </authorList>
    </citation>
    <scope>NUCLEOTIDE SEQUENCE [LARGE SCALE GENOMIC DNA]</scope>
    <source>
        <strain evidence="5">JCM 17326</strain>
    </source>
</reference>
<feature type="chain" id="PRO_5045274258" description="Superoxide dismutase family protein" evidence="3">
    <location>
        <begin position="19"/>
        <end position="218"/>
    </location>
</feature>
<evidence type="ECO:0000256" key="3">
    <source>
        <dbReference type="SAM" id="SignalP"/>
    </source>
</evidence>
<comment type="similarity">
    <text evidence="1">Belongs to the Cu-Zn superoxide dismutase family.</text>
</comment>
<feature type="signal peptide" evidence="3">
    <location>
        <begin position="1"/>
        <end position="18"/>
    </location>
</feature>
<feature type="region of interest" description="Disordered" evidence="2">
    <location>
        <begin position="26"/>
        <end position="81"/>
    </location>
</feature>
<organism evidence="4 5">
    <name type="scientific">Nonomuraea rosea</name>
    <dbReference type="NCBI Taxonomy" id="638574"/>
    <lineage>
        <taxon>Bacteria</taxon>
        <taxon>Bacillati</taxon>
        <taxon>Actinomycetota</taxon>
        <taxon>Actinomycetes</taxon>
        <taxon>Streptosporangiales</taxon>
        <taxon>Streptosporangiaceae</taxon>
        <taxon>Nonomuraea</taxon>
    </lineage>
</organism>
<comment type="caution">
    <text evidence="4">The sequence shown here is derived from an EMBL/GenBank/DDBJ whole genome shotgun (WGS) entry which is preliminary data.</text>
</comment>
<evidence type="ECO:0008006" key="6">
    <source>
        <dbReference type="Google" id="ProtNLM"/>
    </source>
</evidence>
<evidence type="ECO:0000313" key="5">
    <source>
        <dbReference type="Proteomes" id="UP001500630"/>
    </source>
</evidence>
<keyword evidence="5" id="KW-1185">Reference proteome</keyword>
<dbReference type="PROSITE" id="PS51257">
    <property type="entry name" value="PROKAR_LIPOPROTEIN"/>
    <property type="match status" value="1"/>
</dbReference>
<name>A0ABP6WJ57_9ACTN</name>
<evidence type="ECO:0000256" key="2">
    <source>
        <dbReference type="SAM" id="MobiDB-lite"/>
    </source>
</evidence>